<proteinExistence type="predicted"/>
<evidence type="ECO:0000313" key="2">
    <source>
        <dbReference type="EMBL" id="MCI63967.1"/>
    </source>
</evidence>
<accession>A0A392TU54</accession>
<name>A0A392TU54_9FABA</name>
<keyword evidence="3" id="KW-1185">Reference proteome</keyword>
<evidence type="ECO:0000313" key="3">
    <source>
        <dbReference type="Proteomes" id="UP000265520"/>
    </source>
</evidence>
<evidence type="ECO:0000256" key="1">
    <source>
        <dbReference type="SAM" id="MobiDB-lite"/>
    </source>
</evidence>
<dbReference type="Proteomes" id="UP000265520">
    <property type="component" value="Unassembled WGS sequence"/>
</dbReference>
<feature type="region of interest" description="Disordered" evidence="1">
    <location>
        <begin position="18"/>
        <end position="68"/>
    </location>
</feature>
<feature type="non-terminal residue" evidence="2">
    <location>
        <position position="68"/>
    </location>
</feature>
<reference evidence="2 3" key="1">
    <citation type="journal article" date="2018" name="Front. Plant Sci.">
        <title>Red Clover (Trifolium pratense) and Zigzag Clover (T. medium) - A Picture of Genomic Similarities and Differences.</title>
        <authorList>
            <person name="Dluhosova J."/>
            <person name="Istvanek J."/>
            <person name="Nedelnik J."/>
            <person name="Repkova J."/>
        </authorList>
    </citation>
    <scope>NUCLEOTIDE SEQUENCE [LARGE SCALE GENOMIC DNA]</scope>
    <source>
        <strain evidence="3">cv. 10/8</strain>
        <tissue evidence="2">Leaf</tissue>
    </source>
</reference>
<sequence length="68" mass="7203">DYQSVEGEIENEGVRLGDTICPASGYEESPTGLQGESDDRVLRTSVVSQAQGAQACPTNPEGDEESSR</sequence>
<feature type="non-terminal residue" evidence="2">
    <location>
        <position position="1"/>
    </location>
</feature>
<dbReference type="AlphaFoldDB" id="A0A392TU54"/>
<comment type="caution">
    <text evidence="2">The sequence shown here is derived from an EMBL/GenBank/DDBJ whole genome shotgun (WGS) entry which is preliminary data.</text>
</comment>
<organism evidence="2 3">
    <name type="scientific">Trifolium medium</name>
    <dbReference type="NCBI Taxonomy" id="97028"/>
    <lineage>
        <taxon>Eukaryota</taxon>
        <taxon>Viridiplantae</taxon>
        <taxon>Streptophyta</taxon>
        <taxon>Embryophyta</taxon>
        <taxon>Tracheophyta</taxon>
        <taxon>Spermatophyta</taxon>
        <taxon>Magnoliopsida</taxon>
        <taxon>eudicotyledons</taxon>
        <taxon>Gunneridae</taxon>
        <taxon>Pentapetalae</taxon>
        <taxon>rosids</taxon>
        <taxon>fabids</taxon>
        <taxon>Fabales</taxon>
        <taxon>Fabaceae</taxon>
        <taxon>Papilionoideae</taxon>
        <taxon>50 kb inversion clade</taxon>
        <taxon>NPAAA clade</taxon>
        <taxon>Hologalegina</taxon>
        <taxon>IRL clade</taxon>
        <taxon>Trifolieae</taxon>
        <taxon>Trifolium</taxon>
    </lineage>
</organism>
<dbReference type="EMBL" id="LXQA010646795">
    <property type="protein sequence ID" value="MCI63967.1"/>
    <property type="molecule type" value="Genomic_DNA"/>
</dbReference>
<protein>
    <submittedName>
        <fullName evidence="2">Uncharacterized protein</fullName>
    </submittedName>
</protein>